<feature type="transmembrane region" description="Helical" evidence="2">
    <location>
        <begin position="151"/>
        <end position="173"/>
    </location>
</feature>
<dbReference type="AlphaFoldDB" id="A0A8H6XJB6"/>
<dbReference type="SUPFAM" id="SSF57850">
    <property type="entry name" value="RING/U-box"/>
    <property type="match status" value="1"/>
</dbReference>
<keyword evidence="1" id="KW-0863">Zinc-finger</keyword>
<name>A0A8H6XJB6_9AGAR</name>
<keyword evidence="2" id="KW-0812">Transmembrane</keyword>
<evidence type="ECO:0000259" key="3">
    <source>
        <dbReference type="PROSITE" id="PS50089"/>
    </source>
</evidence>
<evidence type="ECO:0000313" key="4">
    <source>
        <dbReference type="EMBL" id="KAF7342107.1"/>
    </source>
</evidence>
<organism evidence="4 5">
    <name type="scientific">Mycena venus</name>
    <dbReference type="NCBI Taxonomy" id="2733690"/>
    <lineage>
        <taxon>Eukaryota</taxon>
        <taxon>Fungi</taxon>
        <taxon>Dikarya</taxon>
        <taxon>Basidiomycota</taxon>
        <taxon>Agaricomycotina</taxon>
        <taxon>Agaricomycetes</taxon>
        <taxon>Agaricomycetidae</taxon>
        <taxon>Agaricales</taxon>
        <taxon>Marasmiineae</taxon>
        <taxon>Mycenaceae</taxon>
        <taxon>Mycena</taxon>
    </lineage>
</organism>
<proteinExistence type="predicted"/>
<dbReference type="GO" id="GO:0008270">
    <property type="term" value="F:zinc ion binding"/>
    <property type="evidence" value="ECO:0007669"/>
    <property type="project" value="UniProtKB-KW"/>
</dbReference>
<keyword evidence="1" id="KW-0479">Metal-binding</keyword>
<evidence type="ECO:0000313" key="5">
    <source>
        <dbReference type="Proteomes" id="UP000620124"/>
    </source>
</evidence>
<dbReference type="SMART" id="SM00184">
    <property type="entry name" value="RING"/>
    <property type="match status" value="1"/>
</dbReference>
<feature type="transmembrane region" description="Helical" evidence="2">
    <location>
        <begin position="54"/>
        <end position="70"/>
    </location>
</feature>
<dbReference type="PROSITE" id="PS50089">
    <property type="entry name" value="ZF_RING_2"/>
    <property type="match status" value="1"/>
</dbReference>
<evidence type="ECO:0000256" key="1">
    <source>
        <dbReference type="PROSITE-ProRule" id="PRU00175"/>
    </source>
</evidence>
<dbReference type="InterPro" id="IPR001841">
    <property type="entry name" value="Znf_RING"/>
</dbReference>
<keyword evidence="1" id="KW-0862">Zinc</keyword>
<feature type="domain" description="RING-type" evidence="3">
    <location>
        <begin position="220"/>
        <end position="281"/>
    </location>
</feature>
<dbReference type="Proteomes" id="UP000620124">
    <property type="component" value="Unassembled WGS sequence"/>
</dbReference>
<feature type="transmembrane region" description="Helical" evidence="2">
    <location>
        <begin position="77"/>
        <end position="105"/>
    </location>
</feature>
<dbReference type="EMBL" id="JACAZI010000017">
    <property type="protein sequence ID" value="KAF7342107.1"/>
    <property type="molecule type" value="Genomic_DNA"/>
</dbReference>
<reference evidence="4" key="1">
    <citation type="submission" date="2020-05" db="EMBL/GenBank/DDBJ databases">
        <title>Mycena genomes resolve the evolution of fungal bioluminescence.</title>
        <authorList>
            <person name="Tsai I.J."/>
        </authorList>
    </citation>
    <scope>NUCLEOTIDE SEQUENCE</scope>
    <source>
        <strain evidence="4">CCC161011</strain>
    </source>
</reference>
<gene>
    <name evidence="4" type="ORF">MVEN_01798000</name>
</gene>
<dbReference type="Gene3D" id="3.30.40.10">
    <property type="entry name" value="Zinc/RING finger domain, C3HC4 (zinc finger)"/>
    <property type="match status" value="1"/>
</dbReference>
<keyword evidence="2" id="KW-1133">Transmembrane helix</keyword>
<dbReference type="InterPro" id="IPR013083">
    <property type="entry name" value="Znf_RING/FYVE/PHD"/>
</dbReference>
<sequence>MMDVAIAWQSSLWWDQRDRRRQRTNSCNMPTSLDLNSTDHNPSLAAPPTMSFEYLLPYSLFPPALFLLVFRFHSKICVAFVSFCAIILYAILAGIAVLFGFHILYYNLACEGPFLAGPSNIFNYWPEHIPPRKFSRRRMNHPWNDPEVTRFTGSCLKFFFSLCVPTILLFCVLHQRREYLKACQSAFVKKLLVEHEFIAVQRLCDENRRQLAAKRPSLKCSLCTQLSNRKLGARLFTQPYTLNCGHTFDLECLQRFFRAAPSPDTSGPIDLHQRPKFCPSCAAEIFQPPVPNWLVQSLVDTVAGSSTTRIQVKGDPWEGIFTAPT</sequence>
<dbReference type="OrthoDB" id="3046912at2759"/>
<keyword evidence="2" id="KW-0472">Membrane</keyword>
<keyword evidence="5" id="KW-1185">Reference proteome</keyword>
<comment type="caution">
    <text evidence="4">The sequence shown here is derived from an EMBL/GenBank/DDBJ whole genome shotgun (WGS) entry which is preliminary data.</text>
</comment>
<protein>
    <submittedName>
        <fullName evidence="4">RING-type domain-containing protein</fullName>
    </submittedName>
</protein>
<evidence type="ECO:0000256" key="2">
    <source>
        <dbReference type="SAM" id="Phobius"/>
    </source>
</evidence>
<accession>A0A8H6XJB6</accession>